<keyword evidence="4" id="KW-1185">Reference proteome</keyword>
<comment type="similarity">
    <text evidence="1">Belongs to the small Tim family.</text>
</comment>
<keyword evidence="1" id="KW-0813">Transport</keyword>
<comment type="function">
    <text evidence="1">Mitochondrial intermembrane chaperone that participates in the import and insertion of some multi-pass transmembrane proteins into the mitochondrial inner membrane. Also required for the transfer of beta-barrel precursors from the TOM complex to the sorting and assembly machinery (SAM complex) of the outer membrane. Acts as a chaperone-like protein that protects the hydrophobic precursors from aggregation and guide them through the mitochondrial intermembrane space.</text>
</comment>
<keyword evidence="1" id="KW-0653">Protein transport</keyword>
<dbReference type="InterPro" id="IPR004217">
    <property type="entry name" value="Tim10-like"/>
</dbReference>
<protein>
    <recommendedName>
        <fullName evidence="1">Mitochondrial import inner membrane translocase subunit</fullName>
    </recommendedName>
</protein>
<keyword evidence="1" id="KW-0472">Membrane</keyword>
<evidence type="ECO:0000259" key="2">
    <source>
        <dbReference type="Pfam" id="PF02953"/>
    </source>
</evidence>
<dbReference type="InterPro" id="IPR035427">
    <property type="entry name" value="Tim10-like_dom_sf"/>
</dbReference>
<gene>
    <name evidence="3" type="ORF">PPERSA_10719</name>
</gene>
<dbReference type="Pfam" id="PF02953">
    <property type="entry name" value="zf-Tim10_DDP"/>
    <property type="match status" value="1"/>
</dbReference>
<sequence>MENFLDYFGFVQMRKRLGANLDLFNEFQFEQNEKDHEILNNHKNSIRDISKTCFQNCTDLQNQNFTYEEEKCIKNCVKTHFTCMEKVIAQYDIKNNINNISNNNKQEQK</sequence>
<keyword evidence="1" id="KW-0496">Mitochondrion</keyword>
<evidence type="ECO:0000313" key="4">
    <source>
        <dbReference type="Proteomes" id="UP000054937"/>
    </source>
</evidence>
<dbReference type="EMBL" id="LDAU01000194">
    <property type="protein sequence ID" value="KRX00220.1"/>
    <property type="molecule type" value="Genomic_DNA"/>
</dbReference>
<dbReference type="GO" id="GO:0015031">
    <property type="term" value="P:protein transport"/>
    <property type="evidence" value="ECO:0007669"/>
    <property type="project" value="UniProtKB-KW"/>
</dbReference>
<keyword evidence="1" id="KW-0999">Mitochondrion inner membrane</keyword>
<dbReference type="Proteomes" id="UP000054937">
    <property type="component" value="Unassembled WGS sequence"/>
</dbReference>
<comment type="subunit">
    <text evidence="1">Heterohexamer.</text>
</comment>
<accession>A0A0V0QDD6</accession>
<keyword evidence="1" id="KW-1015">Disulfide bond</keyword>
<dbReference type="InParanoid" id="A0A0V0QDD6"/>
<evidence type="ECO:0000256" key="1">
    <source>
        <dbReference type="RuleBase" id="RU367043"/>
    </source>
</evidence>
<keyword evidence="1" id="KW-0143">Chaperone</keyword>
<dbReference type="GO" id="GO:0005743">
    <property type="term" value="C:mitochondrial inner membrane"/>
    <property type="evidence" value="ECO:0007669"/>
    <property type="project" value="UniProtKB-SubCell"/>
</dbReference>
<dbReference type="Gene3D" id="1.10.287.810">
    <property type="entry name" value="Mitochondrial import inner membrane translocase subunit tim13 like domains"/>
    <property type="match status" value="1"/>
</dbReference>
<feature type="domain" description="Tim10-like" evidence="2">
    <location>
        <begin position="41"/>
        <end position="91"/>
    </location>
</feature>
<comment type="caution">
    <text evidence="3">The sequence shown here is derived from an EMBL/GenBank/DDBJ whole genome shotgun (WGS) entry which is preliminary data.</text>
</comment>
<proteinExistence type="inferred from homology"/>
<evidence type="ECO:0000313" key="3">
    <source>
        <dbReference type="EMBL" id="KRX00220.1"/>
    </source>
</evidence>
<reference evidence="3 4" key="1">
    <citation type="journal article" date="2015" name="Sci. Rep.">
        <title>Genome of the facultative scuticociliatosis pathogen Pseudocohnilembus persalinus provides insight into its virulence through horizontal gene transfer.</title>
        <authorList>
            <person name="Xiong J."/>
            <person name="Wang G."/>
            <person name="Cheng J."/>
            <person name="Tian M."/>
            <person name="Pan X."/>
            <person name="Warren A."/>
            <person name="Jiang C."/>
            <person name="Yuan D."/>
            <person name="Miao W."/>
        </authorList>
    </citation>
    <scope>NUCLEOTIDE SEQUENCE [LARGE SCALE GENOMIC DNA]</scope>
    <source>
        <strain evidence="3">36N120E</strain>
    </source>
</reference>
<keyword evidence="1" id="KW-0811">Translocation</keyword>
<comment type="domain">
    <text evidence="1">The twin CX3C motif contains 4 conserved Cys residues that form 2 disulfide bonds in the mitochondrial intermembrane space.</text>
</comment>
<dbReference type="AlphaFoldDB" id="A0A0V0QDD6"/>
<organism evidence="3 4">
    <name type="scientific">Pseudocohnilembus persalinus</name>
    <name type="common">Ciliate</name>
    <dbReference type="NCBI Taxonomy" id="266149"/>
    <lineage>
        <taxon>Eukaryota</taxon>
        <taxon>Sar</taxon>
        <taxon>Alveolata</taxon>
        <taxon>Ciliophora</taxon>
        <taxon>Intramacronucleata</taxon>
        <taxon>Oligohymenophorea</taxon>
        <taxon>Scuticociliatia</taxon>
        <taxon>Philasterida</taxon>
        <taxon>Pseudocohnilembidae</taxon>
        <taxon>Pseudocohnilembus</taxon>
    </lineage>
</organism>
<comment type="subcellular location">
    <subcellularLocation>
        <location evidence="1">Mitochondrion inner membrane</location>
        <topology evidence="1">Peripheral membrane protein</topology>
        <orientation evidence="1">Intermembrane side</orientation>
    </subcellularLocation>
</comment>
<name>A0A0V0QDD6_PSEPJ</name>
<dbReference type="SUPFAM" id="SSF144122">
    <property type="entry name" value="Tim10-like"/>
    <property type="match status" value="1"/>
</dbReference>